<evidence type="ECO:0000256" key="2">
    <source>
        <dbReference type="ARBA" id="ARBA00006415"/>
    </source>
</evidence>
<evidence type="ECO:0000256" key="8">
    <source>
        <dbReference type="ARBA" id="ARBA00023054"/>
    </source>
</evidence>
<evidence type="ECO:0000259" key="12">
    <source>
        <dbReference type="Pfam" id="PF25398"/>
    </source>
</evidence>
<dbReference type="Pfam" id="PF25398">
    <property type="entry name" value="CUX1_N"/>
    <property type="match status" value="1"/>
</dbReference>
<evidence type="ECO:0000259" key="11">
    <source>
        <dbReference type="Pfam" id="PF08172"/>
    </source>
</evidence>
<reference evidence="13 14" key="1">
    <citation type="submission" date="2016-10" db="EMBL/GenBank/DDBJ databases">
        <title>The genome of Paramicrosporidium saccamoebae is the missing link in understanding Cryptomycota and Microsporidia evolution.</title>
        <authorList>
            <person name="Quandt C.A."/>
            <person name="Beaudet D."/>
            <person name="Corsaro D."/>
            <person name="Michel R."/>
            <person name="Corradi N."/>
            <person name="James T."/>
        </authorList>
    </citation>
    <scope>NUCLEOTIDE SEQUENCE [LARGE SCALE GENOMIC DNA]</scope>
    <source>
        <strain evidence="13 14">KSL3</strain>
    </source>
</reference>
<keyword evidence="5" id="KW-0812">Transmembrane</keyword>
<evidence type="ECO:0000256" key="3">
    <source>
        <dbReference type="ARBA" id="ARBA00018691"/>
    </source>
</evidence>
<keyword evidence="7" id="KW-0333">Golgi apparatus</keyword>
<evidence type="ECO:0000313" key="14">
    <source>
        <dbReference type="Proteomes" id="UP000240830"/>
    </source>
</evidence>
<dbReference type="Pfam" id="PF08172">
    <property type="entry name" value="CASP_C"/>
    <property type="match status" value="1"/>
</dbReference>
<dbReference type="InterPro" id="IPR057476">
    <property type="entry name" value="Cux_N"/>
</dbReference>
<comment type="caution">
    <text evidence="13">The sequence shown here is derived from an EMBL/GenBank/DDBJ whole genome shotgun (WGS) entry which is preliminary data.</text>
</comment>
<keyword evidence="8 10" id="KW-0175">Coiled coil</keyword>
<name>A0A2H9TM56_9FUNG</name>
<dbReference type="PANTHER" id="PTHR14043">
    <property type="entry name" value="CCAAT DISPLACEMENT PROTEIN-RELATED"/>
    <property type="match status" value="1"/>
</dbReference>
<dbReference type="AlphaFoldDB" id="A0A2H9TM56"/>
<evidence type="ECO:0000256" key="6">
    <source>
        <dbReference type="ARBA" id="ARBA00022989"/>
    </source>
</evidence>
<feature type="domain" description="CASP C-terminal" evidence="11">
    <location>
        <begin position="333"/>
        <end position="434"/>
    </location>
</feature>
<evidence type="ECO:0000256" key="4">
    <source>
        <dbReference type="ARBA" id="ARBA00022448"/>
    </source>
</evidence>
<gene>
    <name evidence="13" type="ORF">PSACC_01325</name>
</gene>
<evidence type="ECO:0000256" key="7">
    <source>
        <dbReference type="ARBA" id="ARBA00023034"/>
    </source>
</evidence>
<keyword evidence="9" id="KW-0472">Membrane</keyword>
<dbReference type="OrthoDB" id="10257567at2759"/>
<proteinExistence type="inferred from homology"/>
<dbReference type="EMBL" id="MTSL01000101">
    <property type="protein sequence ID" value="PJF18824.1"/>
    <property type="molecule type" value="Genomic_DNA"/>
</dbReference>
<evidence type="ECO:0000256" key="10">
    <source>
        <dbReference type="SAM" id="Coils"/>
    </source>
</evidence>
<keyword evidence="6" id="KW-1133">Transmembrane helix</keyword>
<keyword evidence="14" id="KW-1185">Reference proteome</keyword>
<dbReference type="InterPro" id="IPR012955">
    <property type="entry name" value="CASP_C"/>
</dbReference>
<evidence type="ECO:0000256" key="5">
    <source>
        <dbReference type="ARBA" id="ARBA00022692"/>
    </source>
</evidence>
<dbReference type="Proteomes" id="UP000240830">
    <property type="component" value="Unassembled WGS sequence"/>
</dbReference>
<comment type="subcellular location">
    <subcellularLocation>
        <location evidence="1">Golgi apparatus membrane</location>
        <topology evidence="1">Single-pass type IV membrane protein</topology>
    </subcellularLocation>
</comment>
<comment type="similarity">
    <text evidence="2">Belongs to the CASP family.</text>
</comment>
<feature type="coiled-coil region" evidence="10">
    <location>
        <begin position="108"/>
        <end position="277"/>
    </location>
</feature>
<sequence length="437" mass="50453">MEAFEHVLEQWTTFGWERWKGEQLTRLGEIDKEEATLVEKVKQLPEEEQSEKAKDLLKLYQKEIDTLCNKTKASYALYKDLVRLLSGLNDPLPCLQLCLEQADSSADVALLQQENVELRKTLEEANASVRKQAAHLQEASKKDQASAELKEELLTKEQMLAEIHEMLGMVLTNRNEELVIELGRLKKAHEELQKETQTMSDIKSKQEDLKWAEMDVINLNLEGYRRQLTELQRENEMLRAEVESNKSILPEVDMDRMRALEEDVSDLQKKLAEDQASTKNIMLKKDQELEATKKRLEAFKDVEKSLTELRTMKAAEFPDLYDPSKDQTLEAILQQKNKRLESDLVNMRNQHRELQGQIKTITGNLEEIQKKKSEMERIITRYEESAAIAAMPSDSVSVRSMSTDHASMPANDSIMTVLTNQRDRLKKQNQDLEGVVH</sequence>
<protein>
    <recommendedName>
        <fullName evidence="3">Protein CASP</fullName>
    </recommendedName>
</protein>
<dbReference type="STRING" id="1246581.A0A2H9TM56"/>
<organism evidence="13 14">
    <name type="scientific">Paramicrosporidium saccamoebae</name>
    <dbReference type="NCBI Taxonomy" id="1246581"/>
    <lineage>
        <taxon>Eukaryota</taxon>
        <taxon>Fungi</taxon>
        <taxon>Fungi incertae sedis</taxon>
        <taxon>Cryptomycota</taxon>
        <taxon>Cryptomycota incertae sedis</taxon>
        <taxon>Paramicrosporidium</taxon>
    </lineage>
</organism>
<evidence type="ECO:0000256" key="9">
    <source>
        <dbReference type="ARBA" id="ARBA00023136"/>
    </source>
</evidence>
<evidence type="ECO:0000256" key="1">
    <source>
        <dbReference type="ARBA" id="ARBA00004409"/>
    </source>
</evidence>
<keyword evidence="4" id="KW-0813">Transport</keyword>
<feature type="coiled-coil region" evidence="10">
    <location>
        <begin position="330"/>
        <end position="385"/>
    </location>
</feature>
<dbReference type="GO" id="GO:0000139">
    <property type="term" value="C:Golgi membrane"/>
    <property type="evidence" value="ECO:0007669"/>
    <property type="project" value="UniProtKB-SubCell"/>
</dbReference>
<dbReference type="GO" id="GO:0006891">
    <property type="term" value="P:intra-Golgi vesicle-mediated transport"/>
    <property type="evidence" value="ECO:0007669"/>
    <property type="project" value="InterPro"/>
</dbReference>
<dbReference type="PANTHER" id="PTHR14043:SF2">
    <property type="entry name" value="HOMEOBOX PROTEIN CUT"/>
    <property type="match status" value="1"/>
</dbReference>
<feature type="domain" description="Cux N-terminal" evidence="12">
    <location>
        <begin position="35"/>
        <end position="101"/>
    </location>
</feature>
<accession>A0A2H9TM56</accession>
<evidence type="ECO:0000313" key="13">
    <source>
        <dbReference type="EMBL" id="PJF18824.1"/>
    </source>
</evidence>